<reference evidence="13" key="1">
    <citation type="submission" date="2020-12" db="EMBL/GenBank/DDBJ databases">
        <title>Antibiotic resistance and phylogeny of Pseudomonas spp. isolated over three decades from chicken meat in the Norwegian food chain.</title>
        <authorList>
            <person name="Moen B."/>
        </authorList>
    </citation>
    <scope>NUCLEOTIDE SEQUENCE</scope>
    <source>
        <strain evidence="13">MF6762</strain>
    </source>
</reference>
<feature type="domain" description="Peripheral subunit-binding (PSBD)" evidence="12">
    <location>
        <begin position="247"/>
        <end position="284"/>
    </location>
</feature>
<evidence type="ECO:0000256" key="10">
    <source>
        <dbReference type="SAM" id="MobiDB-lite"/>
    </source>
</evidence>
<dbReference type="GO" id="GO:0031405">
    <property type="term" value="F:lipoic acid binding"/>
    <property type="evidence" value="ECO:0007669"/>
    <property type="project" value="TreeGrafter"/>
</dbReference>
<dbReference type="PROSITE" id="PS00189">
    <property type="entry name" value="LIPOYL"/>
    <property type="match status" value="2"/>
</dbReference>
<dbReference type="GO" id="GO:0006086">
    <property type="term" value="P:pyruvate decarboxylation to acetyl-CoA"/>
    <property type="evidence" value="ECO:0007669"/>
    <property type="project" value="UniProtKB-UniRule"/>
</dbReference>
<evidence type="ECO:0000259" key="12">
    <source>
        <dbReference type="PROSITE" id="PS51826"/>
    </source>
</evidence>
<dbReference type="PROSITE" id="PS51826">
    <property type="entry name" value="PSBD"/>
    <property type="match status" value="1"/>
</dbReference>
<dbReference type="InterPro" id="IPR023213">
    <property type="entry name" value="CAT-like_dom_sf"/>
</dbReference>
<comment type="similarity">
    <text evidence="1 9">Belongs to the 2-oxoacid dehydrogenase family.</text>
</comment>
<dbReference type="Pfam" id="PF00198">
    <property type="entry name" value="2-oxoacid_dh"/>
    <property type="match status" value="1"/>
</dbReference>
<dbReference type="InterPro" id="IPR011053">
    <property type="entry name" value="Single_hybrid_motif"/>
</dbReference>
<feature type="domain" description="Lipoyl-binding" evidence="11">
    <location>
        <begin position="2"/>
        <end position="75"/>
    </location>
</feature>
<evidence type="ECO:0000259" key="11">
    <source>
        <dbReference type="PROSITE" id="PS50968"/>
    </source>
</evidence>
<keyword evidence="5 9" id="KW-0450">Lipoyl</keyword>
<comment type="caution">
    <text evidence="13">The sequence shown here is derived from an EMBL/GenBank/DDBJ whole genome shotgun (WGS) entry which is preliminary data.</text>
</comment>
<dbReference type="RefSeq" id="WP_198822582.1">
    <property type="nucleotide sequence ID" value="NZ_JAEKCZ010000017.1"/>
</dbReference>
<dbReference type="Gene3D" id="2.40.50.100">
    <property type="match status" value="2"/>
</dbReference>
<organism evidence="13 14">
    <name type="scientific">Pseudomonas psychrophila</name>
    <dbReference type="NCBI Taxonomy" id="122355"/>
    <lineage>
        <taxon>Bacteria</taxon>
        <taxon>Pseudomonadati</taxon>
        <taxon>Pseudomonadota</taxon>
        <taxon>Gammaproteobacteria</taxon>
        <taxon>Pseudomonadales</taxon>
        <taxon>Pseudomonadaceae</taxon>
        <taxon>Pseudomonas</taxon>
    </lineage>
</organism>
<evidence type="ECO:0000256" key="1">
    <source>
        <dbReference type="ARBA" id="ARBA00007317"/>
    </source>
</evidence>
<dbReference type="SUPFAM" id="SSF52777">
    <property type="entry name" value="CoA-dependent acyltransferases"/>
    <property type="match status" value="1"/>
</dbReference>
<protein>
    <recommendedName>
        <fullName evidence="9">Acetyltransferase component of pyruvate dehydrogenase complex</fullName>
        <ecNumber evidence="9">2.3.1.12</ecNumber>
    </recommendedName>
</protein>
<comment type="cofactor">
    <cofactor evidence="9">
        <name>(R)-lipoate</name>
        <dbReference type="ChEBI" id="CHEBI:83088"/>
    </cofactor>
    <text evidence="9">Binds 2 lipoyl cofactors covalently.</text>
</comment>
<feature type="domain" description="Lipoyl-binding" evidence="11">
    <location>
        <begin position="121"/>
        <end position="195"/>
    </location>
</feature>
<sequence>MSELIRVPDIGSGDGEVIELFVKVGDRIEADQSILTLESDKASMEIPAPKAGIVKSLKVKLGDRLKEGDELLELEAEGAAAAPEAAAPAAPAQAPAAAEKPAAAPAAEAPSAPAAPAAATIQDIHVPDIGSSGKAKIIEVLVKAGDTVEADQSLITLESDKASMEIPSPAAGVVESISVKLDDEVGTGDFILKLKVAGAAAPAAPAQAAAPAAAKAEAPAAAPAPAAKAEAAPAPAAAPAPKGAKVHAGPAVRQLAREFGVELSAVSPSGPHGRVIKEDVQAYVKTMMQKAKEAPAAGATGGAGIPPIPVVDFSRFGEVEEVAMTRLMQIGASSLHRSWLNIPHVTQFDQADITELEAFRVAQKAVAEKAGVKLTVLPLLLKSCAHLLKEMPDFNSSLAPSGKAIIRKKYVNIGFAVDTPDGLLVPVIKNVDQKSLLQLAAEAAALAAKARDKKLTADDMQGACFTISSLGHIGGTGFTPIVNAPEVAILGVSKATIQPVWDGKAFQPKLMLPLSLSYDHRVINGAAAARFTQRLSQLLGDIRTILL</sequence>
<evidence type="ECO:0000256" key="7">
    <source>
        <dbReference type="ARBA" id="ARBA00025211"/>
    </source>
</evidence>
<evidence type="ECO:0000256" key="3">
    <source>
        <dbReference type="ARBA" id="ARBA00022679"/>
    </source>
</evidence>
<dbReference type="EC" id="2.3.1.12" evidence="9"/>
<dbReference type="InterPro" id="IPR036625">
    <property type="entry name" value="E3-bd_dom_sf"/>
</dbReference>
<evidence type="ECO:0000313" key="14">
    <source>
        <dbReference type="Proteomes" id="UP000658390"/>
    </source>
</evidence>
<dbReference type="Gene3D" id="3.30.559.10">
    <property type="entry name" value="Chloramphenicol acetyltransferase-like domain"/>
    <property type="match status" value="1"/>
</dbReference>
<dbReference type="InterPro" id="IPR004167">
    <property type="entry name" value="PSBD"/>
</dbReference>
<dbReference type="EMBL" id="JAEKCZ010000017">
    <property type="protein sequence ID" value="MBJ2258360.1"/>
    <property type="molecule type" value="Genomic_DNA"/>
</dbReference>
<evidence type="ECO:0000256" key="2">
    <source>
        <dbReference type="ARBA" id="ARBA00011484"/>
    </source>
</evidence>
<dbReference type="GO" id="GO:0005737">
    <property type="term" value="C:cytoplasm"/>
    <property type="evidence" value="ECO:0007669"/>
    <property type="project" value="TreeGrafter"/>
</dbReference>
<dbReference type="SUPFAM" id="SSF47005">
    <property type="entry name" value="Peripheral subunit-binding domain of 2-oxo acid dehydrogenase complex"/>
    <property type="match status" value="1"/>
</dbReference>
<dbReference type="Proteomes" id="UP000658390">
    <property type="component" value="Unassembled WGS sequence"/>
</dbReference>
<dbReference type="CDD" id="cd06849">
    <property type="entry name" value="lipoyl_domain"/>
    <property type="match status" value="2"/>
</dbReference>
<dbReference type="PROSITE" id="PS50968">
    <property type="entry name" value="BIOTINYL_LIPOYL"/>
    <property type="match status" value="2"/>
</dbReference>
<dbReference type="PANTHER" id="PTHR43178">
    <property type="entry name" value="DIHYDROLIPOAMIDE ACETYLTRANSFERASE COMPONENT OF PYRUVATE DEHYDROGENASE COMPLEX"/>
    <property type="match status" value="1"/>
</dbReference>
<dbReference type="InterPro" id="IPR050743">
    <property type="entry name" value="2-oxoacid_DH_E2_comp"/>
</dbReference>
<dbReference type="InterPro" id="IPR000089">
    <property type="entry name" value="Biotin_lipoyl"/>
</dbReference>
<evidence type="ECO:0000256" key="6">
    <source>
        <dbReference type="ARBA" id="ARBA00023315"/>
    </source>
</evidence>
<dbReference type="AlphaFoldDB" id="A0A8I1K9G3"/>
<dbReference type="InterPro" id="IPR001078">
    <property type="entry name" value="2-oxoacid_DH_actylTfrase"/>
</dbReference>
<keyword evidence="4" id="KW-0677">Repeat</keyword>
<evidence type="ECO:0000256" key="4">
    <source>
        <dbReference type="ARBA" id="ARBA00022737"/>
    </source>
</evidence>
<evidence type="ECO:0000256" key="5">
    <source>
        <dbReference type="ARBA" id="ARBA00022823"/>
    </source>
</evidence>
<evidence type="ECO:0000256" key="9">
    <source>
        <dbReference type="RuleBase" id="RU361137"/>
    </source>
</evidence>
<dbReference type="SUPFAM" id="SSF51230">
    <property type="entry name" value="Single hybrid motif"/>
    <property type="match status" value="2"/>
</dbReference>
<dbReference type="GO" id="GO:0045254">
    <property type="term" value="C:pyruvate dehydrogenase complex"/>
    <property type="evidence" value="ECO:0007669"/>
    <property type="project" value="UniProtKB-UniRule"/>
</dbReference>
<comment type="subunit">
    <text evidence="2 9">Forms a 24-polypeptide structural core with octahedral symmetry.</text>
</comment>
<dbReference type="FunFam" id="3.30.559.10:FF:000004">
    <property type="entry name" value="Acetyltransferase component of pyruvate dehydrogenase complex"/>
    <property type="match status" value="1"/>
</dbReference>
<name>A0A8I1K9G3_9PSED</name>
<dbReference type="FunFam" id="2.40.50.100:FF:000009">
    <property type="entry name" value="Acetyltransferase component of pyruvate dehydrogenase complex"/>
    <property type="match status" value="2"/>
</dbReference>
<comment type="catalytic activity">
    <reaction evidence="8 9">
        <text>N(6)-[(R)-dihydrolipoyl]-L-lysyl-[protein] + acetyl-CoA = N(6)-[(R)-S(8)-acetyldihydrolipoyl]-L-lysyl-[protein] + CoA</text>
        <dbReference type="Rhea" id="RHEA:17017"/>
        <dbReference type="Rhea" id="RHEA-COMP:10475"/>
        <dbReference type="Rhea" id="RHEA-COMP:10478"/>
        <dbReference type="ChEBI" id="CHEBI:57287"/>
        <dbReference type="ChEBI" id="CHEBI:57288"/>
        <dbReference type="ChEBI" id="CHEBI:83100"/>
        <dbReference type="ChEBI" id="CHEBI:83111"/>
        <dbReference type="EC" id="2.3.1.12"/>
    </reaction>
</comment>
<evidence type="ECO:0000256" key="8">
    <source>
        <dbReference type="ARBA" id="ARBA00048370"/>
    </source>
</evidence>
<dbReference type="NCBIfam" id="TIGR01348">
    <property type="entry name" value="PDHac_trf_long"/>
    <property type="match status" value="1"/>
</dbReference>
<proteinExistence type="inferred from homology"/>
<dbReference type="Pfam" id="PF00364">
    <property type="entry name" value="Biotin_lipoyl"/>
    <property type="match status" value="2"/>
</dbReference>
<dbReference type="InterPro" id="IPR003016">
    <property type="entry name" value="2-oxoA_DH_lipoyl-BS"/>
</dbReference>
<comment type="function">
    <text evidence="7">The pyruvate dehydrogenase complex catalyzes the overall conversion of pyruvate to acetyl-CoA and CO(2). It contains multiple copies of three enzymatic components: pyruvate dehydrogenase (E1), dihydrolipoamide acetyltransferase (E2) and lipoamide dehydrogenase (E3).</text>
</comment>
<dbReference type="InterPro" id="IPR006256">
    <property type="entry name" value="AcTrfase_Pyrv_DH_cplx"/>
</dbReference>
<dbReference type="Gene3D" id="4.10.320.10">
    <property type="entry name" value="E3-binding domain"/>
    <property type="match status" value="1"/>
</dbReference>
<dbReference type="Pfam" id="PF02817">
    <property type="entry name" value="E3_binding"/>
    <property type="match status" value="1"/>
</dbReference>
<gene>
    <name evidence="13" type="primary">aceF</name>
    <name evidence="13" type="ORF">JFT45_17795</name>
</gene>
<dbReference type="GO" id="GO:0004742">
    <property type="term" value="F:dihydrolipoyllysine-residue acetyltransferase activity"/>
    <property type="evidence" value="ECO:0007669"/>
    <property type="project" value="UniProtKB-UniRule"/>
</dbReference>
<dbReference type="PANTHER" id="PTHR43178:SF2">
    <property type="entry name" value="DIHYDROLIPOYLLYSINE-RESIDUE ACETYLTRANSFERASE COMPONENT OF PYRUVATE DEHYDROGENASE COMPLEX"/>
    <property type="match status" value="1"/>
</dbReference>
<accession>A0A8I1K9G3</accession>
<keyword evidence="6 9" id="KW-0012">Acyltransferase</keyword>
<evidence type="ECO:0000313" key="13">
    <source>
        <dbReference type="EMBL" id="MBJ2258360.1"/>
    </source>
</evidence>
<keyword evidence="3 9" id="KW-0808">Transferase</keyword>
<feature type="region of interest" description="Disordered" evidence="10">
    <location>
        <begin position="83"/>
        <end position="111"/>
    </location>
</feature>